<protein>
    <submittedName>
        <fullName evidence="1">Uncharacterized protein</fullName>
    </submittedName>
</protein>
<sequence length="185" mass="22415">MSRNRWKCNKHLAELSSYHVRQNVNNDSRFFIDQIKRMTKRARKRNNKNNELDPNLLPLSMKELESHNKSKRIHSKRLGVSYTVTVKKYNHSLGSRSRTLRAEMRDDNFSKKKWNPDKPRVWPYFKQYNALRFYVVRSDQQILTPPSFQAQNPTVFKQLQHIPEKYMPRYYGPYTYPRSDDKKLF</sequence>
<evidence type="ECO:0000313" key="2">
    <source>
        <dbReference type="Proteomes" id="UP000234323"/>
    </source>
</evidence>
<proteinExistence type="predicted"/>
<comment type="caution">
    <text evidence="1">The sequence shown here is derived from an EMBL/GenBank/DDBJ whole genome shotgun (WGS) entry which is preliminary data.</text>
</comment>
<reference evidence="1 2" key="1">
    <citation type="submission" date="2015-10" db="EMBL/GenBank/DDBJ databases">
        <title>Genome analyses suggest a sexual origin of heterokaryosis in a supposedly ancient asexual fungus.</title>
        <authorList>
            <person name="Ropars J."/>
            <person name="Sedzielewska K."/>
            <person name="Noel J."/>
            <person name="Charron P."/>
            <person name="Farinelli L."/>
            <person name="Marton T."/>
            <person name="Kruger M."/>
            <person name="Pelin A."/>
            <person name="Brachmann A."/>
            <person name="Corradi N."/>
        </authorList>
    </citation>
    <scope>NUCLEOTIDE SEQUENCE [LARGE SCALE GENOMIC DNA]</scope>
    <source>
        <strain evidence="1 2">A4</strain>
    </source>
</reference>
<dbReference type="EMBL" id="LLXI01001973">
    <property type="protein sequence ID" value="PKY55819.1"/>
    <property type="molecule type" value="Genomic_DNA"/>
</dbReference>
<dbReference type="VEuPathDB" id="FungiDB:FUN_025099"/>
<evidence type="ECO:0000313" key="1">
    <source>
        <dbReference type="EMBL" id="PKY55819.1"/>
    </source>
</evidence>
<gene>
    <name evidence="1" type="ORF">RhiirA4_475559</name>
</gene>
<keyword evidence="2" id="KW-1185">Reference proteome</keyword>
<organism evidence="1 2">
    <name type="scientific">Rhizophagus irregularis</name>
    <dbReference type="NCBI Taxonomy" id="588596"/>
    <lineage>
        <taxon>Eukaryota</taxon>
        <taxon>Fungi</taxon>
        <taxon>Fungi incertae sedis</taxon>
        <taxon>Mucoromycota</taxon>
        <taxon>Glomeromycotina</taxon>
        <taxon>Glomeromycetes</taxon>
        <taxon>Glomerales</taxon>
        <taxon>Glomeraceae</taxon>
        <taxon>Rhizophagus</taxon>
    </lineage>
</organism>
<name>A0A2I1HAC5_9GLOM</name>
<dbReference type="AlphaFoldDB" id="A0A2I1HAC5"/>
<dbReference type="Proteomes" id="UP000234323">
    <property type="component" value="Unassembled WGS sequence"/>
</dbReference>
<accession>A0A2I1HAC5</accession>